<gene>
    <name evidence="1" type="ORF">GGR14_003333</name>
</gene>
<dbReference type="GeneID" id="93103100"/>
<keyword evidence="2" id="KW-1185">Reference proteome</keyword>
<proteinExistence type="predicted"/>
<dbReference type="Gene3D" id="2.30.180.10">
    <property type="entry name" value="FAS1 domain"/>
    <property type="match status" value="1"/>
</dbReference>
<dbReference type="AlphaFoldDB" id="A0A7W6HYX2"/>
<name>A0A7W6HYX2_9BACT</name>
<reference evidence="1 2" key="1">
    <citation type="submission" date="2020-08" db="EMBL/GenBank/DDBJ databases">
        <title>Genomic Encyclopedia of Type Strains, Phase IV (KMG-IV): sequencing the most valuable type-strain genomes for metagenomic binning, comparative biology and taxonomic classification.</title>
        <authorList>
            <person name="Goeker M."/>
        </authorList>
    </citation>
    <scope>NUCLEOTIDE SEQUENCE [LARGE SCALE GENOMIC DNA]</scope>
    <source>
        <strain evidence="1 2">DSM 105721</strain>
    </source>
</reference>
<evidence type="ECO:0000313" key="1">
    <source>
        <dbReference type="EMBL" id="MBB4027521.1"/>
    </source>
</evidence>
<dbReference type="Proteomes" id="UP000546007">
    <property type="component" value="Unassembled WGS sequence"/>
</dbReference>
<dbReference type="OrthoDB" id="1099567at2"/>
<sequence length="216" mass="24463">MAATIKHITKGAIVVMVLCLCSCTKYNYINGGTANGIHDCTMWEYFHTNSYDWDSTVVMIEHAGLKSLFDGTGEYKQITFFGLTSNSILRYMLENNYERVTDIPVGKCQDIIQKLVAPKRIMLNDVPRGNRIQSGGGIESAFVEYDGLVFDCIRGSLFLWTQRMAYNDIEDTGEIALYIASRNQDGTRNERVASTDIQTTNGVVHSLNYDFRFRNF</sequence>
<comment type="caution">
    <text evidence="1">The sequence shown here is derived from an EMBL/GenBank/DDBJ whole genome shotgun (WGS) entry which is preliminary data.</text>
</comment>
<evidence type="ECO:0008006" key="3">
    <source>
        <dbReference type="Google" id="ProtNLM"/>
    </source>
</evidence>
<organism evidence="1 2">
    <name type="scientific">Butyricimonas faecihominis</name>
    <dbReference type="NCBI Taxonomy" id="1472416"/>
    <lineage>
        <taxon>Bacteria</taxon>
        <taxon>Pseudomonadati</taxon>
        <taxon>Bacteroidota</taxon>
        <taxon>Bacteroidia</taxon>
        <taxon>Bacteroidales</taxon>
        <taxon>Odoribacteraceae</taxon>
        <taxon>Butyricimonas</taxon>
    </lineage>
</organism>
<evidence type="ECO:0000313" key="2">
    <source>
        <dbReference type="Proteomes" id="UP000546007"/>
    </source>
</evidence>
<dbReference type="EMBL" id="JACIES010000010">
    <property type="protein sequence ID" value="MBB4027521.1"/>
    <property type="molecule type" value="Genomic_DNA"/>
</dbReference>
<accession>A0A7W6HYX2</accession>
<dbReference type="InterPro" id="IPR036378">
    <property type="entry name" value="FAS1_dom_sf"/>
</dbReference>
<protein>
    <recommendedName>
        <fullName evidence="3">FAS1 domain-containing protein</fullName>
    </recommendedName>
</protein>
<dbReference type="RefSeq" id="WP_124317905.1">
    <property type="nucleotide sequence ID" value="NZ_AP028155.1"/>
</dbReference>
<dbReference type="SUPFAM" id="SSF82153">
    <property type="entry name" value="FAS1 domain"/>
    <property type="match status" value="1"/>
</dbReference>